<feature type="binding site" evidence="7">
    <location>
        <position position="138"/>
    </location>
    <ligand>
        <name>Zn(2+)</name>
        <dbReference type="ChEBI" id="CHEBI:29105"/>
    </ligand>
</feature>
<feature type="binding site" evidence="8">
    <location>
        <position position="130"/>
    </location>
    <ligand>
        <name>Fe cation</name>
        <dbReference type="ChEBI" id="CHEBI:24875"/>
    </ligand>
</feature>
<keyword evidence="4" id="KW-0805">Transcription regulation</keyword>
<evidence type="ECO:0000313" key="9">
    <source>
        <dbReference type="EMBL" id="QHA00084.1"/>
    </source>
</evidence>
<dbReference type="InterPro" id="IPR002481">
    <property type="entry name" value="FUR"/>
</dbReference>
<comment type="similarity">
    <text evidence="1">Belongs to the Fur family.</text>
</comment>
<reference evidence="9 10" key="1">
    <citation type="submission" date="2019-12" db="EMBL/GenBank/DDBJ databases">
        <title>Sequence classification of anaerobic respiratory reductive dehalogenases: First we see many, then we see few.</title>
        <authorList>
            <person name="Molenda O."/>
            <person name="Puentes Jacome L.A."/>
            <person name="Cao X."/>
            <person name="Nesbo C.L."/>
            <person name="Tang S."/>
            <person name="Morson N."/>
            <person name="Patron J."/>
            <person name="Lomheim L."/>
            <person name="Wishart D.S."/>
            <person name="Edwards E.A."/>
        </authorList>
    </citation>
    <scope>NUCLEOTIDE SEQUENCE [LARGE SCALE GENOMIC DNA]</scope>
    <source>
        <strain evidence="9 10">12DCA</strain>
    </source>
</reference>
<comment type="cofactor">
    <cofactor evidence="8">
        <name>Mn(2+)</name>
        <dbReference type="ChEBI" id="CHEBI:29035"/>
    </cofactor>
    <cofactor evidence="8">
        <name>Fe(2+)</name>
        <dbReference type="ChEBI" id="CHEBI:29033"/>
    </cofactor>
    <text evidence="8">Binds 1 Mn(2+) or Fe(2+) ion per subunit.</text>
</comment>
<proteinExistence type="inferred from homology"/>
<accession>A0A857DFL8</accession>
<keyword evidence="7" id="KW-0479">Metal-binding</keyword>
<dbReference type="GO" id="GO:1900376">
    <property type="term" value="P:regulation of secondary metabolite biosynthetic process"/>
    <property type="evidence" value="ECO:0007669"/>
    <property type="project" value="TreeGrafter"/>
</dbReference>
<evidence type="ECO:0000256" key="1">
    <source>
        <dbReference type="ARBA" id="ARBA00007957"/>
    </source>
</evidence>
<dbReference type="Gene3D" id="1.10.10.10">
    <property type="entry name" value="Winged helix-like DNA-binding domain superfamily/Winged helix DNA-binding domain"/>
    <property type="match status" value="1"/>
</dbReference>
<feature type="binding site" evidence="7">
    <location>
        <position position="141"/>
    </location>
    <ligand>
        <name>Zn(2+)</name>
        <dbReference type="ChEBI" id="CHEBI:29105"/>
    </ligand>
</feature>
<evidence type="ECO:0000256" key="3">
    <source>
        <dbReference type="ARBA" id="ARBA00022833"/>
    </source>
</evidence>
<evidence type="ECO:0000256" key="4">
    <source>
        <dbReference type="ARBA" id="ARBA00023015"/>
    </source>
</evidence>
<keyword evidence="3 7" id="KW-0862">Zinc</keyword>
<dbReference type="InterPro" id="IPR043135">
    <property type="entry name" value="Fur_C"/>
</dbReference>
<protein>
    <submittedName>
        <fullName evidence="9">Transcriptional repressor</fullName>
    </submittedName>
</protein>
<evidence type="ECO:0000256" key="6">
    <source>
        <dbReference type="ARBA" id="ARBA00023163"/>
    </source>
</evidence>
<evidence type="ECO:0000256" key="8">
    <source>
        <dbReference type="PIRSR" id="PIRSR602481-2"/>
    </source>
</evidence>
<dbReference type="CDD" id="cd07153">
    <property type="entry name" value="Fur_like"/>
    <property type="match status" value="1"/>
</dbReference>
<name>A0A857DFL8_9FIRM</name>
<keyword evidence="5" id="KW-0238">DNA-binding</keyword>
<dbReference type="AlphaFoldDB" id="A0A857DFL8"/>
<feature type="binding site" evidence="7">
    <location>
        <position position="101"/>
    </location>
    <ligand>
        <name>Zn(2+)</name>
        <dbReference type="ChEBI" id="CHEBI:29105"/>
    </ligand>
</feature>
<keyword evidence="2" id="KW-0678">Repressor</keyword>
<feature type="binding site" evidence="8">
    <location>
        <position position="92"/>
    </location>
    <ligand>
        <name>Fe cation</name>
        <dbReference type="ChEBI" id="CHEBI:24875"/>
    </ligand>
</feature>
<evidence type="ECO:0000313" key="10">
    <source>
        <dbReference type="Proteomes" id="UP000430508"/>
    </source>
</evidence>
<dbReference type="GO" id="GO:0003700">
    <property type="term" value="F:DNA-binding transcription factor activity"/>
    <property type="evidence" value="ECO:0007669"/>
    <property type="project" value="InterPro"/>
</dbReference>
<evidence type="ECO:0000256" key="2">
    <source>
        <dbReference type="ARBA" id="ARBA00022491"/>
    </source>
</evidence>
<dbReference type="InterPro" id="IPR036388">
    <property type="entry name" value="WH-like_DNA-bd_sf"/>
</dbReference>
<dbReference type="Pfam" id="PF01475">
    <property type="entry name" value="FUR"/>
    <property type="match status" value="1"/>
</dbReference>
<evidence type="ECO:0000256" key="7">
    <source>
        <dbReference type="PIRSR" id="PIRSR602481-1"/>
    </source>
</evidence>
<dbReference type="PANTHER" id="PTHR33202:SF7">
    <property type="entry name" value="FERRIC UPTAKE REGULATION PROTEIN"/>
    <property type="match status" value="1"/>
</dbReference>
<dbReference type="Gene3D" id="3.30.1490.190">
    <property type="match status" value="1"/>
</dbReference>
<keyword evidence="8" id="KW-0408">Iron</keyword>
<dbReference type="GO" id="GO:0008270">
    <property type="term" value="F:zinc ion binding"/>
    <property type="evidence" value="ECO:0007669"/>
    <property type="project" value="TreeGrafter"/>
</dbReference>
<keyword evidence="6" id="KW-0804">Transcription</keyword>
<dbReference type="Proteomes" id="UP000430508">
    <property type="component" value="Chromosome"/>
</dbReference>
<comment type="cofactor">
    <cofactor evidence="7">
        <name>Zn(2+)</name>
        <dbReference type="ChEBI" id="CHEBI:29105"/>
    </cofactor>
    <text evidence="7">Binds 1 zinc ion per subunit.</text>
</comment>
<gene>
    <name evidence="9" type="ORF">GQ588_05200</name>
</gene>
<dbReference type="RefSeq" id="WP_158208156.1">
    <property type="nucleotide sequence ID" value="NZ_CP046996.1"/>
</dbReference>
<feature type="binding site" evidence="7">
    <location>
        <position position="98"/>
    </location>
    <ligand>
        <name>Zn(2+)</name>
        <dbReference type="ChEBI" id="CHEBI:29105"/>
    </ligand>
</feature>
<dbReference type="EMBL" id="CP046996">
    <property type="protein sequence ID" value="QHA00084.1"/>
    <property type="molecule type" value="Genomic_DNA"/>
</dbReference>
<organism evidence="9 10">
    <name type="scientific">Dehalobacter restrictus</name>
    <dbReference type="NCBI Taxonomy" id="55583"/>
    <lineage>
        <taxon>Bacteria</taxon>
        <taxon>Bacillati</taxon>
        <taxon>Bacillota</taxon>
        <taxon>Clostridia</taxon>
        <taxon>Eubacteriales</taxon>
        <taxon>Desulfitobacteriaceae</taxon>
        <taxon>Dehalobacter</taxon>
    </lineage>
</organism>
<dbReference type="InterPro" id="IPR036390">
    <property type="entry name" value="WH_DNA-bd_sf"/>
</dbReference>
<evidence type="ECO:0000256" key="5">
    <source>
        <dbReference type="ARBA" id="ARBA00023125"/>
    </source>
</evidence>
<sequence>MPENQQDPLKEIMKKAGIKNTKHRNLIFDLLQNAEEPLTAEEIFISLKDKSSSICLSTVYRTLEKLMSGNLLLKTNISNDGKARYELNHDQHKHYLICLECNKRISIADCPMKEFEKALKDQANFDVIQHKLEIYGYCQDCKTSPQLKR</sequence>
<dbReference type="GO" id="GO:0045892">
    <property type="term" value="P:negative regulation of DNA-templated transcription"/>
    <property type="evidence" value="ECO:0007669"/>
    <property type="project" value="TreeGrafter"/>
</dbReference>
<dbReference type="GO" id="GO:0000976">
    <property type="term" value="F:transcription cis-regulatory region binding"/>
    <property type="evidence" value="ECO:0007669"/>
    <property type="project" value="TreeGrafter"/>
</dbReference>
<dbReference type="PANTHER" id="PTHR33202">
    <property type="entry name" value="ZINC UPTAKE REGULATION PROTEIN"/>
    <property type="match status" value="1"/>
</dbReference>
<dbReference type="SUPFAM" id="SSF46785">
    <property type="entry name" value="Winged helix' DNA-binding domain"/>
    <property type="match status" value="1"/>
</dbReference>